<evidence type="ECO:0000256" key="1">
    <source>
        <dbReference type="ARBA" id="ARBA00004694"/>
    </source>
</evidence>
<evidence type="ECO:0000256" key="14">
    <source>
        <dbReference type="RuleBase" id="RU004161"/>
    </source>
</evidence>
<keyword evidence="11" id="KW-0862">Zinc</keyword>
<dbReference type="eggNOG" id="COG0113">
    <property type="taxonomic scope" value="Bacteria"/>
</dbReference>
<dbReference type="PRINTS" id="PR00144">
    <property type="entry name" value="DALDHYDRTASE"/>
</dbReference>
<dbReference type="GO" id="GO:0004655">
    <property type="term" value="F:porphobilinogen synthase activity"/>
    <property type="evidence" value="ECO:0007669"/>
    <property type="project" value="UniProtKB-EC"/>
</dbReference>
<dbReference type="Gene3D" id="3.20.20.70">
    <property type="entry name" value="Aldolase class I"/>
    <property type="match status" value="1"/>
</dbReference>
<keyword evidence="6 13" id="KW-0456">Lyase</keyword>
<evidence type="ECO:0000313" key="16">
    <source>
        <dbReference type="EMBL" id="ADI13365.1"/>
    </source>
</evidence>
<evidence type="ECO:0000256" key="9">
    <source>
        <dbReference type="PIRSR" id="PIRSR001415-1"/>
    </source>
</evidence>
<feature type="binding site" evidence="11">
    <location>
        <position position="145"/>
    </location>
    <ligand>
        <name>Zn(2+)</name>
        <dbReference type="ChEBI" id="CHEBI:29105"/>
        <note>catalytic</note>
    </ligand>
</feature>
<dbReference type="SUPFAM" id="SSF51569">
    <property type="entry name" value="Aldolase"/>
    <property type="match status" value="1"/>
</dbReference>
<evidence type="ECO:0000256" key="4">
    <source>
        <dbReference type="ARBA" id="ARBA00020771"/>
    </source>
</evidence>
<proteinExistence type="inferred from homology"/>
<dbReference type="RefSeq" id="WP_013176745.1">
    <property type="nucleotide sequence ID" value="NC_014221.1"/>
</dbReference>
<dbReference type="Proteomes" id="UP000000379">
    <property type="component" value="Chromosome"/>
</dbReference>
<dbReference type="InterPro" id="IPR013785">
    <property type="entry name" value="Aldolase_TIM"/>
</dbReference>
<keyword evidence="7 13" id="KW-0627">Porphyrin biosynthesis</keyword>
<dbReference type="UniPathway" id="UPA00251">
    <property type="reaction ID" value="UER00318"/>
</dbReference>
<comment type="similarity">
    <text evidence="2 14">Belongs to the ALAD family.</text>
</comment>
<dbReference type="GO" id="GO:0005829">
    <property type="term" value="C:cytosol"/>
    <property type="evidence" value="ECO:0007669"/>
    <property type="project" value="TreeGrafter"/>
</dbReference>
<accession>D7CY05</accession>
<dbReference type="PANTHER" id="PTHR11458:SF0">
    <property type="entry name" value="DELTA-AMINOLEVULINIC ACID DEHYDRATASE"/>
    <property type="match status" value="1"/>
</dbReference>
<keyword evidence="5" id="KW-0350">Heme biosynthesis</keyword>
<evidence type="ECO:0000256" key="12">
    <source>
        <dbReference type="PIRSR" id="PIRSR001415-5"/>
    </source>
</evidence>
<dbReference type="OrthoDB" id="9805001at2"/>
<feature type="binding site" evidence="11">
    <location>
        <position position="143"/>
    </location>
    <ligand>
        <name>Zn(2+)</name>
        <dbReference type="ChEBI" id="CHEBI:29105"/>
        <note>catalytic</note>
    </ligand>
</feature>
<dbReference type="InterPro" id="IPR001731">
    <property type="entry name" value="ALAD"/>
</dbReference>
<feature type="binding site" evidence="10">
    <location>
        <position position="350"/>
    </location>
    <ligand>
        <name>5-aminolevulinate</name>
        <dbReference type="ChEBI" id="CHEBI:356416"/>
        <label>2</label>
    </ligand>
</feature>
<dbReference type="KEGG" id="tra:Trad_0225"/>
<comment type="pathway">
    <text evidence="1">Porphyrin-containing compound metabolism; protoporphyrin-IX biosynthesis; coproporphyrinogen-III from 5-aminolevulinate: step 1/4.</text>
</comment>
<evidence type="ECO:0000256" key="13">
    <source>
        <dbReference type="RuleBase" id="RU000515"/>
    </source>
</evidence>
<comment type="subunit">
    <text evidence="13">Homooctamer.</text>
</comment>
<evidence type="ECO:0000256" key="3">
    <source>
        <dbReference type="ARBA" id="ARBA00012053"/>
    </source>
</evidence>
<feature type="compositionally biased region" description="Pro residues" evidence="15">
    <location>
        <begin position="1"/>
        <end position="19"/>
    </location>
</feature>
<evidence type="ECO:0000256" key="8">
    <source>
        <dbReference type="ARBA" id="ARBA00047651"/>
    </source>
</evidence>
<dbReference type="PIRSF" id="PIRSF001415">
    <property type="entry name" value="Porphbilin_synth"/>
    <property type="match status" value="1"/>
</dbReference>
<evidence type="ECO:0000256" key="2">
    <source>
        <dbReference type="ARBA" id="ARBA00008055"/>
    </source>
</evidence>
<feature type="binding site" evidence="10">
    <location>
        <position position="311"/>
    </location>
    <ligand>
        <name>5-aminolevulinate</name>
        <dbReference type="ChEBI" id="CHEBI:356416"/>
        <label>2</label>
    </ligand>
</feature>
<feature type="active site" description="Schiff-base intermediate with substrate" evidence="9">
    <location>
        <position position="285"/>
    </location>
</feature>
<evidence type="ECO:0000256" key="11">
    <source>
        <dbReference type="PIRSR" id="PIRSR001415-3"/>
    </source>
</evidence>
<reference evidence="16 17" key="2">
    <citation type="journal article" date="2011" name="Stand. Genomic Sci.">
        <title>Complete genome sequence of Truepera radiovictrix type strain (RQ-24).</title>
        <authorList>
            <person name="Ivanova N."/>
            <person name="Rohde C."/>
            <person name="Munk C."/>
            <person name="Nolan M."/>
            <person name="Lucas S."/>
            <person name="Del Rio T.G."/>
            <person name="Tice H."/>
            <person name="Deshpande S."/>
            <person name="Cheng J.F."/>
            <person name="Tapia R."/>
            <person name="Han C."/>
            <person name="Goodwin L."/>
            <person name="Pitluck S."/>
            <person name="Liolios K."/>
            <person name="Mavromatis K."/>
            <person name="Mikhailova N."/>
            <person name="Pati A."/>
            <person name="Chen A."/>
            <person name="Palaniappan K."/>
            <person name="Land M."/>
            <person name="Hauser L."/>
            <person name="Chang Y.J."/>
            <person name="Jeffries C.D."/>
            <person name="Brambilla E."/>
            <person name="Rohde M."/>
            <person name="Goker M."/>
            <person name="Tindall B.J."/>
            <person name="Woyke T."/>
            <person name="Bristow J."/>
            <person name="Eisen J.A."/>
            <person name="Markowitz V."/>
            <person name="Hugenholtz P."/>
            <person name="Kyrpides N.C."/>
            <person name="Klenk H.P."/>
            <person name="Lapidus A."/>
        </authorList>
    </citation>
    <scope>NUCLEOTIDE SEQUENCE [LARGE SCALE GENOMIC DNA]</scope>
    <source>
        <strain evidence="17">DSM 17093 / CIP 108686 / LMG 22925 / RQ-24</strain>
    </source>
</reference>
<feature type="binding site" evidence="10">
    <location>
        <position position="254"/>
    </location>
    <ligand>
        <name>5-aminolevulinate</name>
        <dbReference type="ChEBI" id="CHEBI:356416"/>
        <label>1</label>
    </ligand>
</feature>
<feature type="binding site" evidence="10">
    <location>
        <position position="232"/>
    </location>
    <ligand>
        <name>5-aminolevulinate</name>
        <dbReference type="ChEBI" id="CHEBI:356416"/>
        <label>1</label>
    </ligand>
</feature>
<evidence type="ECO:0000256" key="6">
    <source>
        <dbReference type="ARBA" id="ARBA00023239"/>
    </source>
</evidence>
<evidence type="ECO:0000256" key="7">
    <source>
        <dbReference type="ARBA" id="ARBA00023244"/>
    </source>
</evidence>
<keyword evidence="17" id="KW-1185">Reference proteome</keyword>
<dbReference type="GO" id="GO:0008270">
    <property type="term" value="F:zinc ion binding"/>
    <property type="evidence" value="ECO:0007669"/>
    <property type="project" value="TreeGrafter"/>
</dbReference>
<protein>
    <recommendedName>
        <fullName evidence="4 13">Delta-aminolevulinic acid dehydratase</fullName>
        <ecNumber evidence="3 13">4.2.1.24</ecNumber>
    </recommendedName>
</protein>
<dbReference type="EC" id="4.2.1.24" evidence="3 13"/>
<evidence type="ECO:0000256" key="10">
    <source>
        <dbReference type="PIRSR" id="PIRSR001415-2"/>
    </source>
</evidence>
<dbReference type="Pfam" id="PF00490">
    <property type="entry name" value="ALAD"/>
    <property type="match status" value="1"/>
</dbReference>
<dbReference type="FunFam" id="3.20.20.70:FF:000019">
    <property type="entry name" value="Delta-aminolevulinic acid dehydratase"/>
    <property type="match status" value="1"/>
</dbReference>
<dbReference type="NCBIfam" id="NF006762">
    <property type="entry name" value="PRK09283.1"/>
    <property type="match status" value="1"/>
</dbReference>
<dbReference type="PROSITE" id="PS00169">
    <property type="entry name" value="D_ALA_DEHYDRATASE"/>
    <property type="match status" value="1"/>
</dbReference>
<gene>
    <name evidence="16" type="ordered locus">Trad_0225</name>
</gene>
<reference evidence="17" key="1">
    <citation type="submission" date="2010-05" db="EMBL/GenBank/DDBJ databases">
        <title>The complete genome of Truepera radiovictris DSM 17093.</title>
        <authorList>
            <consortium name="US DOE Joint Genome Institute (JGI-PGF)"/>
            <person name="Lucas S."/>
            <person name="Copeland A."/>
            <person name="Lapidus A."/>
            <person name="Glavina del Rio T."/>
            <person name="Dalin E."/>
            <person name="Tice H."/>
            <person name="Bruce D."/>
            <person name="Goodwin L."/>
            <person name="Pitluck S."/>
            <person name="Kyrpides N."/>
            <person name="Mavromatis K."/>
            <person name="Ovchinnikova G."/>
            <person name="Munk A.C."/>
            <person name="Detter J.C."/>
            <person name="Han C."/>
            <person name="Tapia R."/>
            <person name="Land M."/>
            <person name="Hauser L."/>
            <person name="Markowitz V."/>
            <person name="Cheng J.-F."/>
            <person name="Hugenholtz P."/>
            <person name="Woyke T."/>
            <person name="Wu D."/>
            <person name="Tindall B."/>
            <person name="Pomrenke H.G."/>
            <person name="Brambilla E."/>
            <person name="Klenk H.-P."/>
            <person name="Eisen J.A."/>
        </authorList>
    </citation>
    <scope>NUCLEOTIDE SEQUENCE [LARGE SCALE GENOMIC DNA]</scope>
    <source>
        <strain evidence="17">DSM 17093 / CIP 108686 / LMG 22925 / RQ-24</strain>
    </source>
</reference>
<dbReference type="PANTHER" id="PTHR11458">
    <property type="entry name" value="DELTA-AMINOLEVULINIC ACID DEHYDRATASE"/>
    <property type="match status" value="1"/>
</dbReference>
<evidence type="ECO:0000313" key="17">
    <source>
        <dbReference type="Proteomes" id="UP000000379"/>
    </source>
</evidence>
<keyword evidence="11" id="KW-0479">Metal-binding</keyword>
<feature type="binding site" evidence="12">
    <location>
        <position position="270"/>
    </location>
    <ligand>
        <name>Mg(2+)</name>
        <dbReference type="ChEBI" id="CHEBI:18420"/>
    </ligand>
</feature>
<dbReference type="STRING" id="649638.Trad_0225"/>
<sequence length="362" mass="38212">MTPPKPQPHAPPNTAPEPHSPLALPRRPRRLRASPALRDLVAETRLAPSDLIAPFFVIAGSGAEEPIGALPGVSRLSVDRLLRQLERGLELGVRAAVLFGVLGAADKDPRGVRAADPQGPVARALREARRAFGSDLVLITDVCLCGYTDHGHCGLLKATPRGVVIDNDSSLAALAEMAVTHAEAGADLVSPSDMMDGRVGYLRGALDRAGFTGVGILAYTVKYASAFYGPFREAAGSAPQGGTSPDGMLPPRDRRTYQMDPRNAREGLVETALDEAEGADMLMVKPALAYLDVLWRMRAATPLPLAAYHVSGEYAALKAAARAGALDEASAVQESLWAIKRAGADLIITYYALEAAAKGWLG</sequence>
<evidence type="ECO:0000256" key="5">
    <source>
        <dbReference type="ARBA" id="ARBA00023133"/>
    </source>
</evidence>
<dbReference type="SMART" id="SM01004">
    <property type="entry name" value="ALAD"/>
    <property type="match status" value="1"/>
</dbReference>
<dbReference type="GO" id="GO:0006782">
    <property type="term" value="P:protoporphyrinogen IX biosynthetic process"/>
    <property type="evidence" value="ECO:0007669"/>
    <property type="project" value="UniProtKB-UniPathway"/>
</dbReference>
<organism evidence="16 17">
    <name type="scientific">Truepera radiovictrix (strain DSM 17093 / CIP 108686 / LMG 22925 / RQ-24)</name>
    <dbReference type="NCBI Taxonomy" id="649638"/>
    <lineage>
        <taxon>Bacteria</taxon>
        <taxon>Thermotogati</taxon>
        <taxon>Deinococcota</taxon>
        <taxon>Deinococci</taxon>
        <taxon>Trueperales</taxon>
        <taxon>Trueperaceae</taxon>
        <taxon>Truepera</taxon>
    </lineage>
</organism>
<dbReference type="EMBL" id="CP002049">
    <property type="protein sequence ID" value="ADI13365.1"/>
    <property type="molecule type" value="Genomic_DNA"/>
</dbReference>
<name>D7CY05_TRURR</name>
<feature type="active site" description="Schiff-base intermediate with substrate" evidence="9">
    <location>
        <position position="222"/>
    </location>
</feature>
<dbReference type="InterPro" id="IPR030656">
    <property type="entry name" value="ALAD_AS"/>
</dbReference>
<feature type="binding site" evidence="11">
    <location>
        <position position="153"/>
    </location>
    <ligand>
        <name>Zn(2+)</name>
        <dbReference type="ChEBI" id="CHEBI:29105"/>
        <note>catalytic</note>
    </ligand>
</feature>
<dbReference type="AlphaFoldDB" id="D7CY05"/>
<keyword evidence="12" id="KW-0460">Magnesium</keyword>
<dbReference type="HOGENOM" id="CLU_035731_0_0_0"/>
<comment type="catalytic activity">
    <reaction evidence="8 13">
        <text>2 5-aminolevulinate = porphobilinogen + 2 H2O + H(+)</text>
        <dbReference type="Rhea" id="RHEA:24064"/>
        <dbReference type="ChEBI" id="CHEBI:15377"/>
        <dbReference type="ChEBI" id="CHEBI:15378"/>
        <dbReference type="ChEBI" id="CHEBI:58126"/>
        <dbReference type="ChEBI" id="CHEBI:356416"/>
        <dbReference type="EC" id="4.2.1.24"/>
    </reaction>
</comment>
<feature type="region of interest" description="Disordered" evidence="15">
    <location>
        <begin position="1"/>
        <end position="29"/>
    </location>
</feature>
<evidence type="ECO:0000256" key="15">
    <source>
        <dbReference type="SAM" id="MobiDB-lite"/>
    </source>
</evidence>